<evidence type="ECO:0000313" key="2">
    <source>
        <dbReference type="EMBL" id="KAJ8868424.1"/>
    </source>
</evidence>
<dbReference type="PANTHER" id="PTHR33273">
    <property type="entry name" value="DOMAIN-CONTAINING PROTEIN, PUTATIVE-RELATED"/>
    <property type="match status" value="1"/>
</dbReference>
<comment type="caution">
    <text evidence="2">The sequence shown here is derived from an EMBL/GenBank/DDBJ whole genome shotgun (WGS) entry which is preliminary data.</text>
</comment>
<feature type="domain" description="Endonuclease/exonuclease/phosphatase" evidence="1">
    <location>
        <begin position="91"/>
        <end position="181"/>
    </location>
</feature>
<gene>
    <name evidence="2" type="ORF">PR048_029940</name>
</gene>
<dbReference type="EMBL" id="JARBHB010000014">
    <property type="protein sequence ID" value="KAJ8868424.1"/>
    <property type="molecule type" value="Genomic_DNA"/>
</dbReference>
<dbReference type="InterPro" id="IPR005135">
    <property type="entry name" value="Endo/exonuclease/phosphatase"/>
</dbReference>
<sequence>MQEINTNVLLTKDKVFLQCFSIHHKDRNLTPIVSGEKHTSRRGGGVALAIRTNIKHKVLPIPDLVKIEAIAASLTIKGKQCTIVIIEPWDLNKLIRLSTFILALGDLNAKHPAWNCIGTTSNGQTIFIHQEHSPYMICAPYNPTHYPDASIGTPDILDITIYKNENLIYELAMHSDHLPVIATIEYAETGTHKQKPTPNYHKANSQRFNKAIHNSLDLLHKINTTEELEESIITLTKAIHTTVKNTIPHRVKKIRLKDSLPEDVKKLITKCNHVRLLWQRNRLRQHNTEINRLQKAIKEQLTAHRAMLWDDKIAALNLKDNSLWYTTKRLTRQTLAIPPLQDPQNCTASSPQEKADLLAATLELAIKPNINSTSPDQIATIGRHTTYLLIQSSREEPLYATNK</sequence>
<name>A0ABQ9GBF8_9NEOP</name>
<dbReference type="SUPFAM" id="SSF56219">
    <property type="entry name" value="DNase I-like"/>
    <property type="match status" value="1"/>
</dbReference>
<dbReference type="Pfam" id="PF14529">
    <property type="entry name" value="Exo_endo_phos_2"/>
    <property type="match status" value="1"/>
</dbReference>
<dbReference type="PANTHER" id="PTHR33273:SF2">
    <property type="entry name" value="ENDONUCLEASE_EXONUCLEASE_PHOSPHATASE DOMAIN-CONTAINING PROTEIN"/>
    <property type="match status" value="1"/>
</dbReference>
<protein>
    <recommendedName>
        <fullName evidence="1">Endonuclease/exonuclease/phosphatase domain-containing protein</fullName>
    </recommendedName>
</protein>
<organism evidence="2 3">
    <name type="scientific">Dryococelus australis</name>
    <dbReference type="NCBI Taxonomy" id="614101"/>
    <lineage>
        <taxon>Eukaryota</taxon>
        <taxon>Metazoa</taxon>
        <taxon>Ecdysozoa</taxon>
        <taxon>Arthropoda</taxon>
        <taxon>Hexapoda</taxon>
        <taxon>Insecta</taxon>
        <taxon>Pterygota</taxon>
        <taxon>Neoptera</taxon>
        <taxon>Polyneoptera</taxon>
        <taxon>Phasmatodea</taxon>
        <taxon>Verophasmatodea</taxon>
        <taxon>Anareolatae</taxon>
        <taxon>Phasmatidae</taxon>
        <taxon>Eurycanthinae</taxon>
        <taxon>Dryococelus</taxon>
    </lineage>
</organism>
<dbReference type="Proteomes" id="UP001159363">
    <property type="component" value="Chromosome 13"/>
</dbReference>
<proteinExistence type="predicted"/>
<dbReference type="InterPro" id="IPR036691">
    <property type="entry name" value="Endo/exonu/phosph_ase_sf"/>
</dbReference>
<accession>A0ABQ9GBF8</accession>
<reference evidence="2 3" key="1">
    <citation type="submission" date="2023-02" db="EMBL/GenBank/DDBJ databases">
        <title>LHISI_Scaffold_Assembly.</title>
        <authorList>
            <person name="Stuart O.P."/>
            <person name="Cleave R."/>
            <person name="Magrath M.J.L."/>
            <person name="Mikheyev A.S."/>
        </authorList>
    </citation>
    <scope>NUCLEOTIDE SEQUENCE [LARGE SCALE GENOMIC DNA]</scope>
    <source>
        <strain evidence="2">Daus_M_001</strain>
        <tissue evidence="2">Leg muscle</tissue>
    </source>
</reference>
<evidence type="ECO:0000259" key="1">
    <source>
        <dbReference type="Pfam" id="PF14529"/>
    </source>
</evidence>
<dbReference type="Gene3D" id="3.60.10.10">
    <property type="entry name" value="Endonuclease/exonuclease/phosphatase"/>
    <property type="match status" value="1"/>
</dbReference>
<evidence type="ECO:0000313" key="3">
    <source>
        <dbReference type="Proteomes" id="UP001159363"/>
    </source>
</evidence>
<keyword evidence="3" id="KW-1185">Reference proteome</keyword>